<evidence type="ECO:0000313" key="11">
    <source>
        <dbReference type="EMBL" id="OQR87423.1"/>
    </source>
</evidence>
<dbReference type="OrthoDB" id="97541at2759"/>
<evidence type="ECO:0000259" key="10">
    <source>
        <dbReference type="Pfam" id="PF26253"/>
    </source>
</evidence>
<dbReference type="InterPro" id="IPR007855">
    <property type="entry name" value="RDRP"/>
</dbReference>
<dbReference type="EC" id="2.7.7.48" evidence="8"/>
<comment type="catalytic activity">
    <reaction evidence="7 8">
        <text>RNA(n) + a ribonucleoside 5'-triphosphate = RNA(n+1) + diphosphate</text>
        <dbReference type="Rhea" id="RHEA:21248"/>
        <dbReference type="Rhea" id="RHEA-COMP:14527"/>
        <dbReference type="Rhea" id="RHEA-COMP:17342"/>
        <dbReference type="ChEBI" id="CHEBI:33019"/>
        <dbReference type="ChEBI" id="CHEBI:61557"/>
        <dbReference type="ChEBI" id="CHEBI:140395"/>
        <dbReference type="EC" id="2.7.7.48"/>
    </reaction>
</comment>
<dbReference type="EMBL" id="JNBS01003409">
    <property type="protein sequence ID" value="OQR87423.1"/>
    <property type="molecule type" value="Genomic_DNA"/>
</dbReference>
<organism evidence="11 12">
    <name type="scientific">Thraustotheca clavata</name>
    <dbReference type="NCBI Taxonomy" id="74557"/>
    <lineage>
        <taxon>Eukaryota</taxon>
        <taxon>Sar</taxon>
        <taxon>Stramenopiles</taxon>
        <taxon>Oomycota</taxon>
        <taxon>Saprolegniomycetes</taxon>
        <taxon>Saprolegniales</taxon>
        <taxon>Achlyaceae</taxon>
        <taxon>Thraustotheca</taxon>
    </lineage>
</organism>
<dbReference type="PANTHER" id="PTHR23079">
    <property type="entry name" value="RNA-DEPENDENT RNA POLYMERASE"/>
    <property type="match status" value="1"/>
</dbReference>
<evidence type="ECO:0000256" key="3">
    <source>
        <dbReference type="ARBA" id="ARBA00022679"/>
    </source>
</evidence>
<dbReference type="InterPro" id="IPR057596">
    <property type="entry name" value="RDRP_core"/>
</dbReference>
<dbReference type="AlphaFoldDB" id="A0A1V9YNX3"/>
<evidence type="ECO:0000313" key="12">
    <source>
        <dbReference type="Proteomes" id="UP000243217"/>
    </source>
</evidence>
<feature type="domain" description="RDRP C-terminal head" evidence="10">
    <location>
        <begin position="752"/>
        <end position="884"/>
    </location>
</feature>
<reference evidence="11 12" key="1">
    <citation type="journal article" date="2014" name="Genome Biol. Evol.">
        <title>The secreted proteins of Achlya hypogyna and Thraustotheca clavata identify the ancestral oomycete secretome and reveal gene acquisitions by horizontal gene transfer.</title>
        <authorList>
            <person name="Misner I."/>
            <person name="Blouin N."/>
            <person name="Leonard G."/>
            <person name="Richards T.A."/>
            <person name="Lane C.E."/>
        </authorList>
    </citation>
    <scope>NUCLEOTIDE SEQUENCE [LARGE SCALE GENOMIC DNA]</scope>
    <source>
        <strain evidence="11 12">ATCC 34112</strain>
    </source>
</reference>
<dbReference type="InterPro" id="IPR058752">
    <property type="entry name" value="RDRP_C_head"/>
</dbReference>
<evidence type="ECO:0000256" key="8">
    <source>
        <dbReference type="RuleBase" id="RU363098"/>
    </source>
</evidence>
<evidence type="ECO:0000256" key="6">
    <source>
        <dbReference type="ARBA" id="ARBA00023158"/>
    </source>
</evidence>
<keyword evidence="3 8" id="KW-0808">Transferase</keyword>
<feature type="domain" description="RDRP core" evidence="9">
    <location>
        <begin position="188"/>
        <end position="728"/>
    </location>
</feature>
<comment type="similarity">
    <text evidence="1 8">Belongs to the RdRP family.</text>
</comment>
<keyword evidence="6" id="KW-0943">RNA-mediated gene silencing</keyword>
<dbReference type="Pfam" id="PF05183">
    <property type="entry name" value="RdRP"/>
    <property type="match status" value="1"/>
</dbReference>
<accession>A0A1V9YNX3</accession>
<gene>
    <name evidence="11" type="ORF">THRCLA_10461</name>
</gene>
<keyword evidence="2 8" id="KW-0696">RNA-directed RNA polymerase</keyword>
<dbReference type="Proteomes" id="UP000243217">
    <property type="component" value="Unassembled WGS sequence"/>
</dbReference>
<dbReference type="GO" id="GO:0030422">
    <property type="term" value="P:siRNA processing"/>
    <property type="evidence" value="ECO:0007669"/>
    <property type="project" value="TreeGrafter"/>
</dbReference>
<keyword evidence="12" id="KW-1185">Reference proteome</keyword>
<protein>
    <recommendedName>
        <fullName evidence="8">RNA-dependent RNA polymerase</fullName>
        <ecNumber evidence="8">2.7.7.48</ecNumber>
    </recommendedName>
</protein>
<proteinExistence type="inferred from homology"/>
<keyword evidence="5 8" id="KW-0694">RNA-binding</keyword>
<evidence type="ECO:0000256" key="7">
    <source>
        <dbReference type="ARBA" id="ARBA00048744"/>
    </source>
</evidence>
<evidence type="ECO:0000256" key="1">
    <source>
        <dbReference type="ARBA" id="ARBA00005762"/>
    </source>
</evidence>
<evidence type="ECO:0000256" key="2">
    <source>
        <dbReference type="ARBA" id="ARBA00022484"/>
    </source>
</evidence>
<evidence type="ECO:0000259" key="9">
    <source>
        <dbReference type="Pfam" id="PF05183"/>
    </source>
</evidence>
<dbReference type="PANTHER" id="PTHR23079:SF55">
    <property type="entry name" value="RNA-DIRECTED RNA POLYMERASE"/>
    <property type="match status" value="1"/>
</dbReference>
<name>A0A1V9YNX3_9STRA</name>
<keyword evidence="4 8" id="KW-0548">Nucleotidyltransferase</keyword>
<dbReference type="STRING" id="74557.A0A1V9YNX3"/>
<dbReference type="GO" id="GO:0003968">
    <property type="term" value="F:RNA-directed RNA polymerase activity"/>
    <property type="evidence" value="ECO:0007669"/>
    <property type="project" value="UniProtKB-KW"/>
</dbReference>
<dbReference type="GO" id="GO:0003723">
    <property type="term" value="F:RNA binding"/>
    <property type="evidence" value="ECO:0007669"/>
    <property type="project" value="UniProtKB-KW"/>
</dbReference>
<evidence type="ECO:0000256" key="4">
    <source>
        <dbReference type="ARBA" id="ARBA00022695"/>
    </source>
</evidence>
<dbReference type="GO" id="GO:0031380">
    <property type="term" value="C:nuclear RNA-directed RNA polymerase complex"/>
    <property type="evidence" value="ECO:0007669"/>
    <property type="project" value="TreeGrafter"/>
</dbReference>
<comment type="caution">
    <text evidence="11">The sequence shown here is derived from an EMBL/GenBank/DDBJ whole genome shotgun (WGS) entry which is preliminary data.</text>
</comment>
<evidence type="ECO:0000256" key="5">
    <source>
        <dbReference type="ARBA" id="ARBA00022884"/>
    </source>
</evidence>
<dbReference type="Pfam" id="PF26253">
    <property type="entry name" value="RdRP_head"/>
    <property type="match status" value="1"/>
</dbReference>
<sequence length="890" mass="101534">MLAAARIGNGTLWEANERATQALEWERTTDPTPNKILGKFLSYQLTLTNHNQTEVLKVLRKFGLEYIHQLSTPQAPLKHTSNRHLPETDWSGGFDHLFASLSFTMRYALQVLLTHHYIVFTHANQVATLVARIQASKVQPEEIIRICYRKRANAWSKLLKVITEASQSKPEKKQPISNCIKMRRVLIAPLRVIVEPPEADLTNRVVRLYEKYLDRFVRATFVDDDYGSVHQVKNSSDIAKRFKSIVQYGFYIAGEHFVFLGYSSSQLREQSCWFYRKPIANEAPTVRDIHNSLGNFLAIPTAGKRGARLGQAFSTTTSTVEVPSSQIVHLPDIKNNGYCFSDGIGVISEPLAKTVARKLGLDHTPSAFQIRYGGYKGMISVYPSKEVFTALRPSMKKFESNHCQLEICSVPGRMTCYLNRQTINILSSLGIPDSSFLSLYYSMIADLDCCFESNEAAKQVVFEHDRSSPVAKMLAAGVGIDDRHVYEWLSIMRSRLLLNVQLKARIIVPQGINLVGVLDETNTLPEGCIYFKSKDFKSPPHNTIVAVGRCPCLHPGDIRRLRFFENSKLTHLHDVLVFSSIGERPETDKMAGGDLDGDIYFCIWDPTLVPENDYPPMIPEIPTTGQNLNHCANSMEVVGDFYVDYLMNDNLGHIANTHVVICDLFAEGAKHELALKFAQAHSIAVDYAKSGIRAEVPKISVRLSYPDYMENTYKPSYESKRILGQLYRLSKSTRLKEPTHSIHQKVNTKILQPGYEDYLEDAYDCFYYYSNALYDVAYRYEIDSEIELISGYVRKLSRKVCRMKGLKSTEDVMERIRFAVSRVQKDYKDLFWSDFNEDTEVDDEEVLKKASAWYHCAYTYVWPDGYPPYLSFAWLAMEPMCVLFRKAYKN</sequence>